<keyword evidence="3" id="KW-1003">Cell membrane</keyword>
<keyword evidence="10 19" id="KW-1133">Transmembrane helix</keyword>
<accession>A0AAW9QS37</accession>
<evidence type="ECO:0000256" key="14">
    <source>
        <dbReference type="ARBA" id="ARBA00023264"/>
    </source>
</evidence>
<comment type="caution">
    <text evidence="20">The sequence shown here is derived from an EMBL/GenBank/DDBJ whole genome shotgun (WGS) entry which is preliminary data.</text>
</comment>
<comment type="subcellular location">
    <subcellularLocation>
        <location evidence="1">Cell membrane</location>
        <topology evidence="1">Multi-pass membrane protein</topology>
    </subcellularLocation>
</comment>
<evidence type="ECO:0000256" key="3">
    <source>
        <dbReference type="ARBA" id="ARBA00022475"/>
    </source>
</evidence>
<keyword evidence="12 19" id="KW-0472">Membrane</keyword>
<keyword evidence="8 20" id="KW-0418">Kinase</keyword>
<evidence type="ECO:0000256" key="16">
    <source>
        <dbReference type="PIRSR" id="PIRSR600829-2"/>
    </source>
</evidence>
<keyword evidence="13" id="KW-0594">Phospholipid biosynthesis</keyword>
<feature type="binding site" evidence="17">
    <location>
        <position position="55"/>
    </location>
    <ligand>
        <name>ATP</name>
        <dbReference type="ChEBI" id="CHEBI:30616"/>
    </ligand>
</feature>
<dbReference type="CDD" id="cd14265">
    <property type="entry name" value="UDPK_IM_like"/>
    <property type="match status" value="1"/>
</dbReference>
<dbReference type="PROSITE" id="PS01069">
    <property type="entry name" value="DAGK_PROKAR"/>
    <property type="match status" value="1"/>
</dbReference>
<feature type="active site" description="Proton acceptor" evidence="15">
    <location>
        <position position="108"/>
    </location>
</feature>
<organism evidence="20 21">
    <name type="scientific">Pannus brasiliensis CCIBt3594</name>
    <dbReference type="NCBI Taxonomy" id="1427578"/>
    <lineage>
        <taxon>Bacteria</taxon>
        <taxon>Bacillati</taxon>
        <taxon>Cyanobacteriota</taxon>
        <taxon>Cyanophyceae</taxon>
        <taxon>Oscillatoriophycideae</taxon>
        <taxon>Chroococcales</taxon>
        <taxon>Microcystaceae</taxon>
        <taxon>Pannus</taxon>
    </lineage>
</organism>
<keyword evidence="5 20" id="KW-0808">Transferase</keyword>
<evidence type="ECO:0000256" key="19">
    <source>
        <dbReference type="SAM" id="Phobius"/>
    </source>
</evidence>
<feature type="binding site" evidence="16">
    <location>
        <position position="108"/>
    </location>
    <ligand>
        <name>substrate</name>
    </ligand>
</feature>
<dbReference type="AlphaFoldDB" id="A0AAW9QS37"/>
<keyword evidence="21" id="KW-1185">Reference proteome</keyword>
<evidence type="ECO:0000256" key="9">
    <source>
        <dbReference type="ARBA" id="ARBA00022840"/>
    </source>
</evidence>
<keyword evidence="9 17" id="KW-0067">ATP-binding</keyword>
<dbReference type="PANTHER" id="PTHR34299">
    <property type="entry name" value="DIACYLGLYCEROL KINASE"/>
    <property type="match status" value="1"/>
</dbReference>
<dbReference type="InterPro" id="IPR033717">
    <property type="entry name" value="UDPK"/>
</dbReference>
<name>A0AAW9QS37_9CHRO</name>
<evidence type="ECO:0000256" key="15">
    <source>
        <dbReference type="PIRSR" id="PIRSR600829-1"/>
    </source>
</evidence>
<dbReference type="PANTHER" id="PTHR34299:SF1">
    <property type="entry name" value="DIACYLGLYCEROL KINASE"/>
    <property type="match status" value="1"/>
</dbReference>
<evidence type="ECO:0000256" key="1">
    <source>
        <dbReference type="ARBA" id="ARBA00004651"/>
    </source>
</evidence>
<dbReference type="Pfam" id="PF01219">
    <property type="entry name" value="DAGK_prokar"/>
    <property type="match status" value="1"/>
</dbReference>
<dbReference type="EMBL" id="JBAFSM010000001">
    <property type="protein sequence ID" value="MEG3435669.1"/>
    <property type="molecule type" value="Genomic_DNA"/>
</dbReference>
<evidence type="ECO:0000256" key="5">
    <source>
        <dbReference type="ARBA" id="ARBA00022679"/>
    </source>
</evidence>
<dbReference type="Proteomes" id="UP001328733">
    <property type="component" value="Unassembled WGS sequence"/>
</dbReference>
<keyword evidence="7 17" id="KW-0547">Nucleotide-binding</keyword>
<gene>
    <name evidence="20" type="ORF">V0288_00930</name>
</gene>
<comment type="cofactor">
    <cofactor evidence="18">
        <name>Mg(2+)</name>
        <dbReference type="ChEBI" id="CHEBI:18420"/>
    </cofactor>
    <text evidence="18">Mn(2+), Zn(2+), Cd(2+) and Co(2+) support activity to lesser extents.</text>
</comment>
<comment type="similarity">
    <text evidence="2">Belongs to the bacterial diacylglycerol kinase family.</text>
</comment>
<evidence type="ECO:0000256" key="12">
    <source>
        <dbReference type="ARBA" id="ARBA00023136"/>
    </source>
</evidence>
<evidence type="ECO:0000313" key="20">
    <source>
        <dbReference type="EMBL" id="MEG3435669.1"/>
    </source>
</evidence>
<evidence type="ECO:0000256" key="7">
    <source>
        <dbReference type="ARBA" id="ARBA00022741"/>
    </source>
</evidence>
<dbReference type="GO" id="GO:0016301">
    <property type="term" value="F:kinase activity"/>
    <property type="evidence" value="ECO:0007669"/>
    <property type="project" value="UniProtKB-KW"/>
</dbReference>
<evidence type="ECO:0000256" key="17">
    <source>
        <dbReference type="PIRSR" id="PIRSR600829-3"/>
    </source>
</evidence>
<feature type="binding site" evidence="16">
    <location>
        <begin position="86"/>
        <end position="89"/>
    </location>
    <ligand>
        <name>substrate</name>
    </ligand>
</feature>
<protein>
    <submittedName>
        <fullName evidence="20">Diacylglycerol kinase family protein</fullName>
        <ecNumber evidence="20">2.7.1.-</ecNumber>
    </submittedName>
</protein>
<evidence type="ECO:0000256" key="6">
    <source>
        <dbReference type="ARBA" id="ARBA00022692"/>
    </source>
</evidence>
<feature type="transmembrane region" description="Helical" evidence="19">
    <location>
        <begin position="95"/>
        <end position="114"/>
    </location>
</feature>
<dbReference type="InterPro" id="IPR000829">
    <property type="entry name" value="DAGK"/>
</dbReference>
<dbReference type="EC" id="2.7.1.-" evidence="20"/>
<feature type="transmembrane region" description="Helical" evidence="19">
    <location>
        <begin position="72"/>
        <end position="89"/>
    </location>
</feature>
<dbReference type="GO" id="GO:0005524">
    <property type="term" value="F:ATP binding"/>
    <property type="evidence" value="ECO:0007669"/>
    <property type="project" value="UniProtKB-KW"/>
</dbReference>
<feature type="binding site" evidence="17">
    <location>
        <position position="115"/>
    </location>
    <ligand>
        <name>ATP</name>
        <dbReference type="ChEBI" id="CHEBI:30616"/>
    </ligand>
</feature>
<keyword evidence="14" id="KW-1208">Phospholipid metabolism</keyword>
<dbReference type="GO" id="GO:0005886">
    <property type="term" value="C:plasma membrane"/>
    <property type="evidence" value="ECO:0007669"/>
    <property type="project" value="UniProtKB-SubCell"/>
</dbReference>
<keyword evidence="6 19" id="KW-0812">Transmembrane</keyword>
<dbReference type="RefSeq" id="WP_332863116.1">
    <property type="nucleotide sequence ID" value="NZ_JBAFSM010000001.1"/>
</dbReference>
<dbReference type="InterPro" id="IPR036945">
    <property type="entry name" value="DAGK_sf"/>
</dbReference>
<evidence type="ECO:0000256" key="18">
    <source>
        <dbReference type="PIRSR" id="PIRSR600829-4"/>
    </source>
</evidence>
<feature type="transmembrane region" description="Helical" evidence="19">
    <location>
        <begin position="135"/>
        <end position="161"/>
    </location>
</feature>
<dbReference type="GO" id="GO:0046872">
    <property type="term" value="F:metal ion binding"/>
    <property type="evidence" value="ECO:0007669"/>
    <property type="project" value="UniProtKB-KW"/>
</dbReference>
<reference evidence="20 21" key="1">
    <citation type="submission" date="2024-01" db="EMBL/GenBank/DDBJ databases">
        <title>Genomic insights into the taxonomy and metabolism of the cyanobacterium Pannus brasiliensis CCIBt3594.</title>
        <authorList>
            <person name="Machado M."/>
            <person name="Botero N.B."/>
            <person name="Andreote A.P.D."/>
            <person name="Feitosa A.M.T."/>
            <person name="Popin R."/>
            <person name="Sivonen K."/>
            <person name="Fiore M.F."/>
        </authorList>
    </citation>
    <scope>NUCLEOTIDE SEQUENCE [LARGE SCALE GENOMIC DNA]</scope>
    <source>
        <strain evidence="20 21">CCIBt3594</strain>
    </source>
</reference>
<feature type="binding site" evidence="17">
    <location>
        <begin position="134"/>
        <end position="135"/>
    </location>
    <ligand>
        <name>ATP</name>
        <dbReference type="ChEBI" id="CHEBI:30616"/>
    </ligand>
</feature>
<evidence type="ECO:0000256" key="4">
    <source>
        <dbReference type="ARBA" id="ARBA00022516"/>
    </source>
</evidence>
<keyword evidence="4" id="KW-0444">Lipid biosynthesis</keyword>
<feature type="binding site" evidence="18">
    <location>
        <position position="115"/>
    </location>
    <ligand>
        <name>a divalent metal cation</name>
        <dbReference type="ChEBI" id="CHEBI:60240"/>
    </ligand>
</feature>
<keyword evidence="11" id="KW-0443">Lipid metabolism</keyword>
<evidence type="ECO:0000256" key="11">
    <source>
        <dbReference type="ARBA" id="ARBA00023098"/>
    </source>
</evidence>
<keyword evidence="18" id="KW-0460">Magnesium</keyword>
<keyword evidence="18" id="KW-0479">Metal-binding</keyword>
<sequence>MKSNLNKPSQSGNPPSPYVATNFLGRSSKIADSGSPSQREYAWQVASNLLVSFRYAWAGVRYAFSSQRNFRIHTLITVIAINLGLWLKVSPVEMAILTLTCALVLVLELLNTALESVVDLTVGQSYHDLAKIAKDCAAGAVLISSLAALLVASFIFLPLIWRLF</sequence>
<dbReference type="GO" id="GO:0008654">
    <property type="term" value="P:phospholipid biosynthetic process"/>
    <property type="evidence" value="ECO:0007669"/>
    <property type="project" value="UniProtKB-KW"/>
</dbReference>
<dbReference type="Gene3D" id="1.10.287.3610">
    <property type="match status" value="1"/>
</dbReference>
<evidence type="ECO:0000313" key="21">
    <source>
        <dbReference type="Proteomes" id="UP001328733"/>
    </source>
</evidence>
<proteinExistence type="inferred from homology"/>
<evidence type="ECO:0000256" key="10">
    <source>
        <dbReference type="ARBA" id="ARBA00022989"/>
    </source>
</evidence>
<evidence type="ECO:0000256" key="2">
    <source>
        <dbReference type="ARBA" id="ARBA00005967"/>
    </source>
</evidence>
<evidence type="ECO:0000256" key="8">
    <source>
        <dbReference type="ARBA" id="ARBA00022777"/>
    </source>
</evidence>
<evidence type="ECO:0000256" key="13">
    <source>
        <dbReference type="ARBA" id="ARBA00023209"/>
    </source>
</evidence>